<dbReference type="PROSITE" id="PS51228">
    <property type="entry name" value="ACB_2"/>
    <property type="match status" value="1"/>
</dbReference>
<organism evidence="5 6">
    <name type="scientific">Aplysia californica</name>
    <name type="common">California sea hare</name>
    <dbReference type="NCBI Taxonomy" id="6500"/>
    <lineage>
        <taxon>Eukaryota</taxon>
        <taxon>Metazoa</taxon>
        <taxon>Spiralia</taxon>
        <taxon>Lophotrochozoa</taxon>
        <taxon>Mollusca</taxon>
        <taxon>Gastropoda</taxon>
        <taxon>Heterobranchia</taxon>
        <taxon>Euthyneura</taxon>
        <taxon>Tectipleura</taxon>
        <taxon>Aplysiida</taxon>
        <taxon>Aplysioidea</taxon>
        <taxon>Aplysiidae</taxon>
        <taxon>Aplysia</taxon>
    </lineage>
</organism>
<evidence type="ECO:0000313" key="6">
    <source>
        <dbReference type="RefSeq" id="XP_035829086.1"/>
    </source>
</evidence>
<protein>
    <submittedName>
        <fullName evidence="6">Golgi resident protein GCP60 isoform X1</fullName>
    </submittedName>
</protein>
<dbReference type="Pfam" id="PF13897">
    <property type="entry name" value="GOLD_2"/>
    <property type="match status" value="1"/>
</dbReference>
<accession>A0ABM1W343</accession>
<feature type="domain" description="GOLD" evidence="3">
    <location>
        <begin position="351"/>
        <end position="498"/>
    </location>
</feature>
<sequence length="500" mass="56924">MRTRLADVRGMINKMATTDSEQITNGIDNLNVDNATDSNANPPPQLDDEFQKKWGLPVQEVYKIAVRFFKEKEGKALQLTYQTKLKLVAFTKQATFGKFRPDVSPDVGFLDVVGNDRNASTDPSEWQAWQALGNMSKEVAMAEFVEKMADSCSLFEPHVEAHKAEKEEAAKREKEEEERKKVEEEEAKKKAAEEAARQVQEAEKQKQHEQELQIRAALNQQTAAQFRQYAEQQYANNKEMQDDLIKQLQDQHFQQYMQQVYQQQLLQQQQQQQQQLQQQSATITATNINTPNGEVTTAVDNGNNNTSPVPDGVTPIPPGGDDEEAAITSVPKVVPASLWTRKDLREFKDGLRSSKENVVRIGSLATATVRVPTHEDGTCLFWEFATDYYDIGFGVYFEWSVSQTNTVSVHISESSDEEDLEEEEGKEGKANDVEKGPGSKKAENRPPTDEIIPVYRRDCHEEVYCGSHTYPGQGVYLLKFDNSYSLWRSKTLYYRVYYSR</sequence>
<evidence type="ECO:0000256" key="2">
    <source>
        <dbReference type="SAM" id="MobiDB-lite"/>
    </source>
</evidence>
<evidence type="ECO:0000259" key="4">
    <source>
        <dbReference type="PROSITE" id="PS51228"/>
    </source>
</evidence>
<keyword evidence="1" id="KW-0007">Acetylation</keyword>
<keyword evidence="5" id="KW-1185">Reference proteome</keyword>
<dbReference type="Gene3D" id="1.20.80.10">
    <property type="match status" value="1"/>
</dbReference>
<feature type="domain" description="ACB" evidence="4">
    <location>
        <begin position="58"/>
        <end position="157"/>
    </location>
</feature>
<feature type="compositionally biased region" description="Polar residues" evidence="2">
    <location>
        <begin position="25"/>
        <end position="40"/>
    </location>
</feature>
<feature type="region of interest" description="Disordered" evidence="2">
    <location>
        <begin position="410"/>
        <end position="447"/>
    </location>
</feature>
<feature type="compositionally biased region" description="Acidic residues" evidence="2">
    <location>
        <begin position="414"/>
        <end position="425"/>
    </location>
</feature>
<dbReference type="PROSITE" id="PS50866">
    <property type="entry name" value="GOLD"/>
    <property type="match status" value="1"/>
</dbReference>
<dbReference type="RefSeq" id="XP_035829086.1">
    <property type="nucleotide sequence ID" value="XM_035973193.1"/>
</dbReference>
<dbReference type="InterPro" id="IPR052269">
    <property type="entry name" value="Golgi-PI4KB_interaction"/>
</dbReference>
<dbReference type="InterPro" id="IPR009038">
    <property type="entry name" value="GOLD_dom"/>
</dbReference>
<dbReference type="Proteomes" id="UP000694888">
    <property type="component" value="Unplaced"/>
</dbReference>
<dbReference type="Pfam" id="PF00887">
    <property type="entry name" value="ACBP"/>
    <property type="match status" value="1"/>
</dbReference>
<proteinExistence type="predicted"/>
<dbReference type="GeneID" id="101854998"/>
<feature type="region of interest" description="Disordered" evidence="2">
    <location>
        <begin position="163"/>
        <end position="187"/>
    </location>
</feature>
<dbReference type="PANTHER" id="PTHR22973:SF12">
    <property type="entry name" value="LD35087P"/>
    <property type="match status" value="1"/>
</dbReference>
<gene>
    <name evidence="6" type="primary">LOC101854998</name>
</gene>
<evidence type="ECO:0000259" key="3">
    <source>
        <dbReference type="PROSITE" id="PS50866"/>
    </source>
</evidence>
<feature type="region of interest" description="Disordered" evidence="2">
    <location>
        <begin position="192"/>
        <end position="211"/>
    </location>
</feature>
<evidence type="ECO:0000256" key="1">
    <source>
        <dbReference type="ARBA" id="ARBA00022990"/>
    </source>
</evidence>
<dbReference type="SUPFAM" id="SSF47027">
    <property type="entry name" value="Acyl-CoA binding protein"/>
    <property type="match status" value="1"/>
</dbReference>
<dbReference type="InterPro" id="IPR014352">
    <property type="entry name" value="FERM/acyl-CoA-bd_prot_sf"/>
</dbReference>
<dbReference type="PANTHER" id="PTHR22973">
    <property type="entry name" value="LD35087P"/>
    <property type="match status" value="1"/>
</dbReference>
<feature type="compositionally biased region" description="Basic and acidic residues" evidence="2">
    <location>
        <begin position="426"/>
        <end position="447"/>
    </location>
</feature>
<reference evidence="6" key="1">
    <citation type="submission" date="2025-08" db="UniProtKB">
        <authorList>
            <consortium name="RefSeq"/>
        </authorList>
    </citation>
    <scope>IDENTIFICATION</scope>
</reference>
<dbReference type="InterPro" id="IPR036598">
    <property type="entry name" value="GOLD_dom_sf"/>
</dbReference>
<dbReference type="InterPro" id="IPR035984">
    <property type="entry name" value="Acyl-CoA-binding_sf"/>
</dbReference>
<dbReference type="Gene3D" id="2.60.120.680">
    <property type="entry name" value="GOLD domain"/>
    <property type="match status" value="1"/>
</dbReference>
<dbReference type="SUPFAM" id="SSF101576">
    <property type="entry name" value="Supernatant protein factor (SPF), C-terminal domain"/>
    <property type="match status" value="1"/>
</dbReference>
<feature type="region of interest" description="Disordered" evidence="2">
    <location>
        <begin position="25"/>
        <end position="49"/>
    </location>
</feature>
<evidence type="ECO:0000313" key="5">
    <source>
        <dbReference type="Proteomes" id="UP000694888"/>
    </source>
</evidence>
<name>A0ABM1W343_APLCA</name>
<dbReference type="InterPro" id="IPR000582">
    <property type="entry name" value="Acyl-CoA-binding_protein"/>
</dbReference>